<feature type="chain" id="PRO_5004347460" description="YfiR family protein" evidence="1">
    <location>
        <begin position="19"/>
        <end position="176"/>
    </location>
</feature>
<keyword evidence="3" id="KW-1185">Reference proteome</keyword>
<proteinExistence type="predicted"/>
<evidence type="ECO:0000256" key="1">
    <source>
        <dbReference type="SAM" id="SignalP"/>
    </source>
</evidence>
<organism evidence="2 3">
    <name type="scientific">Caulobacter vibrioides OR37</name>
    <dbReference type="NCBI Taxonomy" id="1292034"/>
    <lineage>
        <taxon>Bacteria</taxon>
        <taxon>Pseudomonadati</taxon>
        <taxon>Pseudomonadota</taxon>
        <taxon>Alphaproteobacteria</taxon>
        <taxon>Caulobacterales</taxon>
        <taxon>Caulobacteraceae</taxon>
        <taxon>Caulobacter</taxon>
    </lineage>
</organism>
<dbReference type="STRING" id="1292034.OR37_01499"/>
<dbReference type="AlphaFoldDB" id="R0D286"/>
<accession>R0D286</accession>
<evidence type="ECO:0000313" key="2">
    <source>
        <dbReference type="EMBL" id="ENZ82565.1"/>
    </source>
</evidence>
<reference evidence="2 3" key="1">
    <citation type="journal article" date="2013" name="Genome Announc.">
        <title>Draft Genome Sequence for Caulobacter sp. Strain OR37, a Bacterium Tolerant to Heavy Metals.</title>
        <authorList>
            <person name="Utturkar S.M."/>
            <person name="Bollmann A."/>
            <person name="Brzoska R.M."/>
            <person name="Klingeman D.M."/>
            <person name="Epstein S.E."/>
            <person name="Palumbo A.V."/>
            <person name="Brown S.D."/>
        </authorList>
    </citation>
    <scope>NUCLEOTIDE SEQUENCE [LARGE SCALE GENOMIC DNA]</scope>
    <source>
        <strain evidence="2 3">OR37</strain>
    </source>
</reference>
<evidence type="ECO:0008006" key="4">
    <source>
        <dbReference type="Google" id="ProtNLM"/>
    </source>
</evidence>
<comment type="caution">
    <text evidence="2">The sequence shown here is derived from an EMBL/GenBank/DDBJ whole genome shotgun (WGS) entry which is preliminary data.</text>
</comment>
<feature type="signal peptide" evidence="1">
    <location>
        <begin position="1"/>
        <end position="18"/>
    </location>
</feature>
<dbReference type="EMBL" id="APMP01000006">
    <property type="protein sequence ID" value="ENZ82565.1"/>
    <property type="molecule type" value="Genomic_DNA"/>
</dbReference>
<protein>
    <recommendedName>
        <fullName evidence="4">YfiR family protein</fullName>
    </recommendedName>
</protein>
<dbReference type="Proteomes" id="UP000013063">
    <property type="component" value="Unassembled WGS sequence"/>
</dbReference>
<sequence length="176" mass="18936" precursor="true">MAAAGLALGAALVRPAWAGDPSLEYAIKADYLYKFTPFVEWPTTAFDGPVGPFKLCVAGQDPFGPVVDEAVRDHKVGDHPVIVIRLKTVDRGAPCHLLFLGRSRLQSPRRMLAAVDGQPVLTVADDRFPTKRAMIQFVLIDGHVRFEIRSAVAQVSGLAVSSKLEALSATTKGDGR</sequence>
<dbReference type="RefSeq" id="WP_004617672.1">
    <property type="nucleotide sequence ID" value="NZ_APMP01000006.1"/>
</dbReference>
<dbReference type="eggNOG" id="ENOG5032YBM">
    <property type="taxonomic scope" value="Bacteria"/>
</dbReference>
<name>R0D286_CAUVI</name>
<keyword evidence="1" id="KW-0732">Signal</keyword>
<evidence type="ECO:0000313" key="3">
    <source>
        <dbReference type="Proteomes" id="UP000013063"/>
    </source>
</evidence>
<dbReference type="Pfam" id="PF13689">
    <property type="entry name" value="DUF4154"/>
    <property type="match status" value="1"/>
</dbReference>
<gene>
    <name evidence="2" type="ORF">OR37_01499</name>
</gene>
<dbReference type="PATRIC" id="fig|1292034.3.peg.1486"/>
<dbReference type="InterPro" id="IPR025293">
    <property type="entry name" value="YfiR/HmsC-like"/>
</dbReference>